<evidence type="ECO:0000256" key="1">
    <source>
        <dbReference type="ARBA" id="ARBA00008766"/>
    </source>
</evidence>
<proteinExistence type="inferred from homology"/>
<evidence type="ECO:0000313" key="6">
    <source>
        <dbReference type="Proteomes" id="UP000791440"/>
    </source>
</evidence>
<dbReference type="Pfam" id="PF05195">
    <property type="entry name" value="AMP_N"/>
    <property type="match status" value="1"/>
</dbReference>
<dbReference type="SMART" id="SM01011">
    <property type="entry name" value="AMP_N"/>
    <property type="match status" value="1"/>
</dbReference>
<evidence type="ECO:0000313" key="5">
    <source>
        <dbReference type="EMBL" id="KAG6460790.1"/>
    </source>
</evidence>
<sequence length="482" mass="53863">MHNFRKLLTSVATKERKVLCPLLIRAQSSSSMGHPPGEVQRPQFTIPKGILGQATCHTHPHLIQQDHLTCGITQMEYRERRETLVSRLVAEVENMHKSHIIVIPAACKQYMSDKIPYVFRQNSDFFYLTGCLEPSAILVMVKPAQSDSFKSILFVNEKDSHAELWEGPRTGCSAATRLFAVDEARPVESFGSFINKITTSSKPSVLWYHNDAPANPEIHQTVRSVLRPDGQVTLADPQRTIHFMRVVKSPAEVELMKETCYIGSQSVNMAMACTKPGVSEHVLNAVLEYSCKQAGAEQLAFPPVVAGGARATHIHYVTNNQLLRAGEMVLIDSGSQRWLYNSDISRTWPVSGQFSKYHKILYELVLNVQKRLIELLGEHRPPLDQLFDSMCRLLGIHLQQEGILPKNIDSHDLIGKNWILLSNGGPSIYIRPDDTSVPAEFRGVGIRVEDDVLITDGEPLVLTEACAKEVRDIEAIVGKQAM</sequence>
<evidence type="ECO:0000256" key="3">
    <source>
        <dbReference type="ARBA" id="ARBA00022801"/>
    </source>
</evidence>
<dbReference type="GO" id="GO:0006508">
    <property type="term" value="P:proteolysis"/>
    <property type="evidence" value="ECO:0007669"/>
    <property type="project" value="TreeGrafter"/>
</dbReference>
<keyword evidence="6" id="KW-1185">Reference proteome</keyword>
<keyword evidence="2" id="KW-0479">Metal-binding</keyword>
<reference evidence="5" key="1">
    <citation type="journal article" date="2016" name="Insect Biochem. Mol. Biol.">
        <title>Multifaceted biological insights from a draft genome sequence of the tobacco hornworm moth, Manduca sexta.</title>
        <authorList>
            <person name="Kanost M.R."/>
            <person name="Arrese E.L."/>
            <person name="Cao X."/>
            <person name="Chen Y.R."/>
            <person name="Chellapilla S."/>
            <person name="Goldsmith M.R."/>
            <person name="Grosse-Wilde E."/>
            <person name="Heckel D.G."/>
            <person name="Herndon N."/>
            <person name="Jiang H."/>
            <person name="Papanicolaou A."/>
            <person name="Qu J."/>
            <person name="Soulages J.L."/>
            <person name="Vogel H."/>
            <person name="Walters J."/>
            <person name="Waterhouse R.M."/>
            <person name="Ahn S.J."/>
            <person name="Almeida F.C."/>
            <person name="An C."/>
            <person name="Aqrawi P."/>
            <person name="Bretschneider A."/>
            <person name="Bryant W.B."/>
            <person name="Bucks S."/>
            <person name="Chao H."/>
            <person name="Chevignon G."/>
            <person name="Christen J.M."/>
            <person name="Clarke D.F."/>
            <person name="Dittmer N.T."/>
            <person name="Ferguson L.C.F."/>
            <person name="Garavelou S."/>
            <person name="Gordon K.H.J."/>
            <person name="Gunaratna R.T."/>
            <person name="Han Y."/>
            <person name="Hauser F."/>
            <person name="He Y."/>
            <person name="Heidel-Fischer H."/>
            <person name="Hirsh A."/>
            <person name="Hu Y."/>
            <person name="Jiang H."/>
            <person name="Kalra D."/>
            <person name="Klinner C."/>
            <person name="Konig C."/>
            <person name="Kovar C."/>
            <person name="Kroll A.R."/>
            <person name="Kuwar S.S."/>
            <person name="Lee S.L."/>
            <person name="Lehman R."/>
            <person name="Li K."/>
            <person name="Li Z."/>
            <person name="Liang H."/>
            <person name="Lovelace S."/>
            <person name="Lu Z."/>
            <person name="Mansfield J.H."/>
            <person name="McCulloch K.J."/>
            <person name="Mathew T."/>
            <person name="Morton B."/>
            <person name="Muzny D.M."/>
            <person name="Neunemann D."/>
            <person name="Ongeri F."/>
            <person name="Pauchet Y."/>
            <person name="Pu L.L."/>
            <person name="Pyrousis I."/>
            <person name="Rao X.J."/>
            <person name="Redding A."/>
            <person name="Roesel C."/>
            <person name="Sanchez-Gracia A."/>
            <person name="Schaack S."/>
            <person name="Shukla A."/>
            <person name="Tetreau G."/>
            <person name="Wang Y."/>
            <person name="Xiong G.H."/>
            <person name="Traut W."/>
            <person name="Walsh T.K."/>
            <person name="Worley K.C."/>
            <person name="Wu D."/>
            <person name="Wu W."/>
            <person name="Wu Y.Q."/>
            <person name="Zhang X."/>
            <person name="Zou Z."/>
            <person name="Zucker H."/>
            <person name="Briscoe A.D."/>
            <person name="Burmester T."/>
            <person name="Clem R.J."/>
            <person name="Feyereisen R."/>
            <person name="Grimmelikhuijzen C.J.P."/>
            <person name="Hamodrakas S.J."/>
            <person name="Hansson B.S."/>
            <person name="Huguet E."/>
            <person name="Jermiin L.S."/>
            <person name="Lan Q."/>
            <person name="Lehman H.K."/>
            <person name="Lorenzen M."/>
            <person name="Merzendorfer H."/>
            <person name="Michalopoulos I."/>
            <person name="Morton D.B."/>
            <person name="Muthukrishnan S."/>
            <person name="Oakeshott J.G."/>
            <person name="Palmer W."/>
            <person name="Park Y."/>
            <person name="Passarelli A.L."/>
            <person name="Rozas J."/>
            <person name="Schwartz L.M."/>
            <person name="Smith W."/>
            <person name="Southgate A."/>
            <person name="Vilcinskas A."/>
            <person name="Vogt R."/>
            <person name="Wang P."/>
            <person name="Werren J."/>
            <person name="Yu X.Q."/>
            <person name="Zhou J.J."/>
            <person name="Brown S.J."/>
            <person name="Scherer S.E."/>
            <person name="Richards S."/>
            <person name="Blissard G.W."/>
        </authorList>
    </citation>
    <scope>NUCLEOTIDE SEQUENCE</scope>
</reference>
<dbReference type="Proteomes" id="UP000791440">
    <property type="component" value="Unassembled WGS sequence"/>
</dbReference>
<dbReference type="PANTHER" id="PTHR43226:SF4">
    <property type="entry name" value="XAA-PRO AMINOPEPTIDASE 3"/>
    <property type="match status" value="1"/>
</dbReference>
<feature type="domain" description="Aminopeptidase P N-terminal" evidence="4">
    <location>
        <begin position="72"/>
        <end position="217"/>
    </location>
</feature>
<dbReference type="GO" id="GO:0005739">
    <property type="term" value="C:mitochondrion"/>
    <property type="evidence" value="ECO:0007669"/>
    <property type="project" value="TreeGrafter"/>
</dbReference>
<dbReference type="InterPro" id="IPR052433">
    <property type="entry name" value="X-Pro_dipept-like"/>
</dbReference>
<dbReference type="GO" id="GO:0070006">
    <property type="term" value="F:metalloaminopeptidase activity"/>
    <property type="evidence" value="ECO:0007669"/>
    <property type="project" value="InterPro"/>
</dbReference>
<gene>
    <name evidence="5" type="ORF">O3G_MSEX012217</name>
</gene>
<dbReference type="InterPro" id="IPR000994">
    <property type="entry name" value="Pept_M24"/>
</dbReference>
<dbReference type="AlphaFoldDB" id="A0A922CV86"/>
<dbReference type="InterPro" id="IPR007865">
    <property type="entry name" value="Aminopep_P_N"/>
</dbReference>
<evidence type="ECO:0000256" key="2">
    <source>
        <dbReference type="ARBA" id="ARBA00022723"/>
    </source>
</evidence>
<dbReference type="EMBL" id="JH668696">
    <property type="protein sequence ID" value="KAG6460790.1"/>
    <property type="molecule type" value="Genomic_DNA"/>
</dbReference>
<organism evidence="5 6">
    <name type="scientific">Manduca sexta</name>
    <name type="common">Tobacco hawkmoth</name>
    <name type="synonym">Tobacco hornworm</name>
    <dbReference type="NCBI Taxonomy" id="7130"/>
    <lineage>
        <taxon>Eukaryota</taxon>
        <taxon>Metazoa</taxon>
        <taxon>Ecdysozoa</taxon>
        <taxon>Arthropoda</taxon>
        <taxon>Hexapoda</taxon>
        <taxon>Insecta</taxon>
        <taxon>Pterygota</taxon>
        <taxon>Neoptera</taxon>
        <taxon>Endopterygota</taxon>
        <taxon>Lepidoptera</taxon>
        <taxon>Glossata</taxon>
        <taxon>Ditrysia</taxon>
        <taxon>Bombycoidea</taxon>
        <taxon>Sphingidae</taxon>
        <taxon>Sphinginae</taxon>
        <taxon>Sphingini</taxon>
        <taxon>Manduca</taxon>
    </lineage>
</organism>
<dbReference type="PANTHER" id="PTHR43226">
    <property type="entry name" value="XAA-PRO AMINOPEPTIDASE 3"/>
    <property type="match status" value="1"/>
</dbReference>
<evidence type="ECO:0000259" key="4">
    <source>
        <dbReference type="SMART" id="SM01011"/>
    </source>
</evidence>
<dbReference type="GO" id="GO:0030145">
    <property type="term" value="F:manganese ion binding"/>
    <property type="evidence" value="ECO:0007669"/>
    <property type="project" value="InterPro"/>
</dbReference>
<comment type="caution">
    <text evidence="5">The sequence shown here is derived from an EMBL/GenBank/DDBJ whole genome shotgun (WGS) entry which is preliminary data.</text>
</comment>
<dbReference type="Pfam" id="PF00557">
    <property type="entry name" value="Peptidase_M24"/>
    <property type="match status" value="1"/>
</dbReference>
<reference evidence="5" key="2">
    <citation type="submission" date="2020-12" db="EMBL/GenBank/DDBJ databases">
        <authorList>
            <person name="Kanost M."/>
        </authorList>
    </citation>
    <scope>NUCLEOTIDE SEQUENCE</scope>
</reference>
<comment type="similarity">
    <text evidence="1">Belongs to the peptidase M24B family.</text>
</comment>
<keyword evidence="3" id="KW-0378">Hydrolase</keyword>
<protein>
    <recommendedName>
        <fullName evidence="4">Aminopeptidase P N-terminal domain-containing protein</fullName>
    </recommendedName>
</protein>
<accession>A0A922CV86</accession>
<name>A0A922CV86_MANSE</name>